<dbReference type="InterPro" id="IPR023404">
    <property type="entry name" value="rSAM_horseshoe"/>
</dbReference>
<dbReference type="NCBIfam" id="TIGR04013">
    <property type="entry name" value="B12_SAM_MJ_1487"/>
    <property type="match status" value="1"/>
</dbReference>
<dbReference type="PROSITE" id="PS51332">
    <property type="entry name" value="B12_BINDING"/>
    <property type="match status" value="1"/>
</dbReference>
<accession>A0AA96V7I7</accession>
<sequence>MNLSFPVKEIKKQTPVFFRFLKKNSYSFSALAPLLADVEFSNEPAPGIMIYSFFTRQKEEIFLEVSRAKKEFQALGIPSFFIAGGPHPSGVPDETLQYFDAVVVGEGEETLPELVAFLKNSDLFSEQNQIQNIQNQIQNKYQNKRKSRQEFPDFLAGLSKIPGIAYLDDFGKMVLTKKRPFVNLDTFPCFSPDNIWRPLEISRGCPHRCKFCQTPQIFGHKMRHRSIPEILKYAKYYDDLRFISSNAFAYGGNGVTPNPGPVKELLSALSEIGGKRIFFGTFPSEVRPEFITEEMMELVTTYCANDSISIGAQSGSDDILQEIGRGHTAEDVYSAVEICLEKKIIPIVDFIIGFPNETEKDQEKTLELIDWICQKNGEVRAHYLTPLPSTPYENIIPGKVHPEISKKLGQLALGGKLKGVWENTKPEY</sequence>
<dbReference type="EC" id="2.8.4.3" evidence="9"/>
<evidence type="ECO:0000256" key="2">
    <source>
        <dbReference type="ARBA" id="ARBA00022691"/>
    </source>
</evidence>
<keyword evidence="6" id="KW-0175">Coiled coil</keyword>
<dbReference type="AlphaFoldDB" id="A0AA96V7I7"/>
<feature type="domain" description="Radical SAM core" evidence="8">
    <location>
        <begin position="191"/>
        <end position="418"/>
    </location>
</feature>
<dbReference type="Gene3D" id="3.80.30.20">
    <property type="entry name" value="tm_1862 like domain"/>
    <property type="match status" value="1"/>
</dbReference>
<dbReference type="Pfam" id="PF04055">
    <property type="entry name" value="Radical_SAM"/>
    <property type="match status" value="1"/>
</dbReference>
<evidence type="ECO:0000313" key="9">
    <source>
        <dbReference type="EMBL" id="WNY27280.1"/>
    </source>
</evidence>
<keyword evidence="3" id="KW-0479">Metal-binding</keyword>
<dbReference type="InterPro" id="IPR058240">
    <property type="entry name" value="rSAM_sf"/>
</dbReference>
<dbReference type="PANTHER" id="PTHR43409:SF17">
    <property type="entry name" value="METHYLTHIOTRANSFERASE MJ0865-RELATED"/>
    <property type="match status" value="1"/>
</dbReference>
<evidence type="ECO:0000256" key="6">
    <source>
        <dbReference type="SAM" id="Coils"/>
    </source>
</evidence>
<dbReference type="InterPro" id="IPR006158">
    <property type="entry name" value="Cobalamin-bd"/>
</dbReference>
<organism evidence="9 10">
    <name type="scientific">Methanolapillus ohkumae</name>
    <dbReference type="NCBI Taxonomy" id="3028298"/>
    <lineage>
        <taxon>Archaea</taxon>
        <taxon>Methanobacteriati</taxon>
        <taxon>Methanobacteriota</taxon>
        <taxon>Stenosarchaea group</taxon>
        <taxon>Methanomicrobia</taxon>
        <taxon>Methanosarcinales</taxon>
        <taxon>Methanosarcinaceae</taxon>
        <taxon>Methanolapillus</taxon>
    </lineage>
</organism>
<name>A0AA96V7I7_9EURY</name>
<evidence type="ECO:0000313" key="10">
    <source>
        <dbReference type="Proteomes" id="UP001304970"/>
    </source>
</evidence>
<evidence type="ECO:0000256" key="4">
    <source>
        <dbReference type="ARBA" id="ARBA00023004"/>
    </source>
</evidence>
<dbReference type="GO" id="GO:0046872">
    <property type="term" value="F:metal ion binding"/>
    <property type="evidence" value="ECO:0007669"/>
    <property type="project" value="UniProtKB-KW"/>
</dbReference>
<reference evidence="9 10" key="1">
    <citation type="submission" date="2023-07" db="EMBL/GenBank/DDBJ databases">
        <title>Closed genome sequence of Methanosarcinaceae archaeon Am2.</title>
        <authorList>
            <person name="Poehlein A."/>
            <person name="Protasov E."/>
            <person name="Platt K."/>
            <person name="Reeh H."/>
            <person name="Daniel R."/>
            <person name="Brune A."/>
        </authorList>
    </citation>
    <scope>NUCLEOTIDE SEQUENCE [LARGE SCALE GENOMIC DNA]</scope>
    <source>
        <strain evidence="9 10">Am2</strain>
    </source>
</reference>
<dbReference type="GeneID" id="89228492"/>
<dbReference type="InterPro" id="IPR023980">
    <property type="entry name" value="CHP04013_B12-bd/rSAM"/>
</dbReference>
<proteinExistence type="predicted"/>
<dbReference type="PROSITE" id="PS51918">
    <property type="entry name" value="RADICAL_SAM"/>
    <property type="match status" value="1"/>
</dbReference>
<dbReference type="GO" id="GO:0031419">
    <property type="term" value="F:cobalamin binding"/>
    <property type="evidence" value="ECO:0007669"/>
    <property type="project" value="InterPro"/>
</dbReference>
<keyword evidence="5" id="KW-0411">Iron-sulfur</keyword>
<dbReference type="GO" id="GO:0035597">
    <property type="term" value="F:tRNA-2-methylthio-N(6)-dimethylallyladenosine(37) synthase activity"/>
    <property type="evidence" value="ECO:0007669"/>
    <property type="project" value="UniProtKB-EC"/>
</dbReference>
<dbReference type="Proteomes" id="UP001304970">
    <property type="component" value="Chromosome"/>
</dbReference>
<evidence type="ECO:0000259" key="8">
    <source>
        <dbReference type="PROSITE" id="PS51918"/>
    </source>
</evidence>
<dbReference type="EMBL" id="CP131061">
    <property type="protein sequence ID" value="WNY27280.1"/>
    <property type="molecule type" value="Genomic_DNA"/>
</dbReference>
<evidence type="ECO:0000259" key="7">
    <source>
        <dbReference type="PROSITE" id="PS51332"/>
    </source>
</evidence>
<dbReference type="PANTHER" id="PTHR43409">
    <property type="entry name" value="ANAEROBIC MAGNESIUM-PROTOPORPHYRIN IX MONOMETHYL ESTER CYCLASE-RELATED"/>
    <property type="match status" value="1"/>
</dbReference>
<dbReference type="GO" id="GO:0051536">
    <property type="term" value="F:iron-sulfur cluster binding"/>
    <property type="evidence" value="ECO:0007669"/>
    <property type="project" value="UniProtKB-KW"/>
</dbReference>
<dbReference type="SUPFAM" id="SSF102114">
    <property type="entry name" value="Radical SAM enzymes"/>
    <property type="match status" value="1"/>
</dbReference>
<dbReference type="InterPro" id="IPR006638">
    <property type="entry name" value="Elp3/MiaA/NifB-like_rSAM"/>
</dbReference>
<evidence type="ECO:0000256" key="3">
    <source>
        <dbReference type="ARBA" id="ARBA00022723"/>
    </source>
</evidence>
<dbReference type="InterPro" id="IPR007197">
    <property type="entry name" value="rSAM"/>
</dbReference>
<feature type="domain" description="B12-binding" evidence="7">
    <location>
        <begin position="64"/>
        <end position="125"/>
    </location>
</feature>
<dbReference type="CDD" id="cd01335">
    <property type="entry name" value="Radical_SAM"/>
    <property type="match status" value="1"/>
</dbReference>
<feature type="coiled-coil region" evidence="6">
    <location>
        <begin position="123"/>
        <end position="150"/>
    </location>
</feature>
<dbReference type="SFLD" id="SFLDG01082">
    <property type="entry name" value="B12-binding_domain_containing"/>
    <property type="match status" value="1"/>
</dbReference>
<keyword evidence="10" id="KW-1185">Reference proteome</keyword>
<dbReference type="RefSeq" id="WP_338097253.1">
    <property type="nucleotide sequence ID" value="NZ_CP131061.1"/>
</dbReference>
<keyword evidence="9" id="KW-0808">Transferase</keyword>
<dbReference type="Gene3D" id="3.40.50.280">
    <property type="entry name" value="Cobalamin-binding domain"/>
    <property type="match status" value="1"/>
</dbReference>
<dbReference type="SFLD" id="SFLDS00029">
    <property type="entry name" value="Radical_SAM"/>
    <property type="match status" value="1"/>
</dbReference>
<dbReference type="InterPro" id="IPR051198">
    <property type="entry name" value="BchE-like"/>
</dbReference>
<evidence type="ECO:0000256" key="5">
    <source>
        <dbReference type="ARBA" id="ARBA00023014"/>
    </source>
</evidence>
<evidence type="ECO:0000256" key="1">
    <source>
        <dbReference type="ARBA" id="ARBA00001966"/>
    </source>
</evidence>
<comment type="cofactor">
    <cofactor evidence="1">
        <name>[4Fe-4S] cluster</name>
        <dbReference type="ChEBI" id="CHEBI:49883"/>
    </cofactor>
</comment>
<gene>
    <name evidence="9" type="primary">miaB_1</name>
    <name evidence="9" type="ORF">MsAm2_10720</name>
</gene>
<protein>
    <submittedName>
        <fullName evidence="9">tRNA-2-methylthio-N(6)-dimethylallyladenosine synthase</fullName>
        <ecNumber evidence="9">2.8.4.3</ecNumber>
    </submittedName>
</protein>
<keyword evidence="2" id="KW-0949">S-adenosyl-L-methionine</keyword>
<dbReference type="SMART" id="SM00729">
    <property type="entry name" value="Elp3"/>
    <property type="match status" value="1"/>
</dbReference>
<keyword evidence="4" id="KW-0408">Iron</keyword>